<dbReference type="AlphaFoldDB" id="C3X7X5"/>
<dbReference type="Proteomes" id="UP000005089">
    <property type="component" value="Unassembled WGS sequence"/>
</dbReference>
<proteinExistence type="predicted"/>
<accession>C3X7X5</accession>
<protein>
    <recommendedName>
        <fullName evidence="1">Minor tail T domain-containing protein</fullName>
    </recommendedName>
</protein>
<reference evidence="2 3" key="1">
    <citation type="submission" date="2009-02" db="EMBL/GenBank/DDBJ databases">
        <title>The Genome Sequence of Oxalobacter formigenes OXCC13.</title>
        <authorList>
            <consortium name="The Broad Institute Genome Sequencing Platform"/>
            <person name="Ward D."/>
            <person name="Young S.K."/>
            <person name="Kodira C.D."/>
            <person name="Zeng Q."/>
            <person name="Koehrsen M."/>
            <person name="Alvarado L."/>
            <person name="Berlin A."/>
            <person name="Borenstein D."/>
            <person name="Chen Z."/>
            <person name="Engels R."/>
            <person name="Freedman E."/>
            <person name="Gellesch M."/>
            <person name="Goldberg J."/>
            <person name="Griggs A."/>
            <person name="Gujja S."/>
            <person name="Heiman D."/>
            <person name="Hepburn T."/>
            <person name="Howarth C."/>
            <person name="Jen D."/>
            <person name="Larson L."/>
            <person name="Lewis B."/>
            <person name="Mehta T."/>
            <person name="Park D."/>
            <person name="Pearson M."/>
            <person name="Roberts A."/>
            <person name="Saif S."/>
            <person name="Shea T."/>
            <person name="Shenoy N."/>
            <person name="Sisk P."/>
            <person name="Stolte C."/>
            <person name="Sykes S."/>
            <person name="Walk T."/>
            <person name="White J."/>
            <person name="Yandava C."/>
            <person name="Allison M.J."/>
            <person name="Lander E."/>
            <person name="Nusbaum C."/>
            <person name="Galagan J."/>
            <person name="Birren B."/>
        </authorList>
    </citation>
    <scope>NUCLEOTIDE SEQUENCE [LARGE SCALE GENOMIC DNA]</scope>
    <source>
        <strain evidence="2 3">OXCC13</strain>
    </source>
</reference>
<organism evidence="2 3">
    <name type="scientific">Oxalobacter formigenes OXCC13</name>
    <dbReference type="NCBI Taxonomy" id="556269"/>
    <lineage>
        <taxon>Bacteria</taxon>
        <taxon>Pseudomonadati</taxon>
        <taxon>Pseudomonadota</taxon>
        <taxon>Betaproteobacteria</taxon>
        <taxon>Burkholderiales</taxon>
        <taxon>Oxalobacteraceae</taxon>
        <taxon>Oxalobacter</taxon>
    </lineage>
</organism>
<name>C3X7X5_OXAFO</name>
<dbReference type="InterPro" id="IPR009350">
    <property type="entry name" value="Phage_tail_T"/>
</dbReference>
<gene>
    <name evidence="2" type="ORF">OFBG_00329</name>
</gene>
<dbReference type="EMBL" id="GG658170">
    <property type="protein sequence ID" value="EEO29301.1"/>
    <property type="molecule type" value="Genomic_DNA"/>
</dbReference>
<keyword evidence="3" id="KW-1185">Reference proteome</keyword>
<dbReference type="HOGENOM" id="CLU_2410433_0_0_4"/>
<feature type="domain" description="Minor tail T" evidence="1">
    <location>
        <begin position="6"/>
        <end position="76"/>
    </location>
</feature>
<evidence type="ECO:0000259" key="1">
    <source>
        <dbReference type="Pfam" id="PF06223"/>
    </source>
</evidence>
<sequence>MEHIPHAEILEWQEFFMLEPFGEFAEDLRHGQALATLANINRDVKKVRKPYKPEDFTLWVGRKNEEKLDADQITEKLIAQQFKGLKVVRADK</sequence>
<evidence type="ECO:0000313" key="3">
    <source>
        <dbReference type="Proteomes" id="UP000005089"/>
    </source>
</evidence>
<evidence type="ECO:0000313" key="2">
    <source>
        <dbReference type="EMBL" id="EEO29301.1"/>
    </source>
</evidence>
<dbReference type="STRING" id="847.BRW83_1933"/>
<dbReference type="Pfam" id="PF06223">
    <property type="entry name" value="Phage_tail_T"/>
    <property type="match status" value="1"/>
</dbReference>